<evidence type="ECO:0000313" key="2">
    <source>
        <dbReference type="EnsemblPlants" id="PGSC0003DMT400093534"/>
    </source>
</evidence>
<dbReference type="Gramene" id="PGSC0003DMT400093534">
    <property type="protein sequence ID" value="PGSC0003DMT400093534"/>
    <property type="gene ID" value="PGSC0003DMG400043105"/>
</dbReference>
<proteinExistence type="predicted"/>
<accession>M1DS59</accession>
<dbReference type="InParanoid" id="M1DS59"/>
<sequence>MTQEQPGKEREWDANIKKMLTQMELLQEHMREYVRKPKGISGVFRVEEGSSSSYSKSEENQGWNSKKYEGFYPRYLQVGGNKGWNYHKGEEQRRYYQDLAEQSDYWKREDNHEEDHTHSSESPKSKGSASSPQVRVEEVASNESEAETDEEQLGADEEATFEGLTEVEEAMIDSPVQFSLADTTIAGSSVATNVTSGTDTPTDRATV</sequence>
<organism evidence="2 3">
    <name type="scientific">Solanum tuberosum</name>
    <name type="common">Potato</name>
    <dbReference type="NCBI Taxonomy" id="4113"/>
    <lineage>
        <taxon>Eukaryota</taxon>
        <taxon>Viridiplantae</taxon>
        <taxon>Streptophyta</taxon>
        <taxon>Embryophyta</taxon>
        <taxon>Tracheophyta</taxon>
        <taxon>Spermatophyta</taxon>
        <taxon>Magnoliopsida</taxon>
        <taxon>eudicotyledons</taxon>
        <taxon>Gunneridae</taxon>
        <taxon>Pentapetalae</taxon>
        <taxon>asterids</taxon>
        <taxon>lamiids</taxon>
        <taxon>Solanales</taxon>
        <taxon>Solanaceae</taxon>
        <taxon>Solanoideae</taxon>
        <taxon>Solaneae</taxon>
        <taxon>Solanum</taxon>
    </lineage>
</organism>
<dbReference type="EnsemblPlants" id="PGSC0003DMT400093534">
    <property type="protein sequence ID" value="PGSC0003DMT400093534"/>
    <property type="gene ID" value="PGSC0003DMG400043105"/>
</dbReference>
<protein>
    <recommendedName>
        <fullName evidence="4">Integrase core domain containing protein</fullName>
    </recommendedName>
</protein>
<evidence type="ECO:0000256" key="1">
    <source>
        <dbReference type="SAM" id="MobiDB-lite"/>
    </source>
</evidence>
<evidence type="ECO:0000313" key="3">
    <source>
        <dbReference type="Proteomes" id="UP000011115"/>
    </source>
</evidence>
<feature type="compositionally biased region" description="Basic and acidic residues" evidence="1">
    <location>
        <begin position="106"/>
        <end position="124"/>
    </location>
</feature>
<dbReference type="AlphaFoldDB" id="M1DS59"/>
<dbReference type="PaxDb" id="4113-PGSC0003DMT400093534"/>
<dbReference type="Proteomes" id="UP000011115">
    <property type="component" value="Unassembled WGS sequence"/>
</dbReference>
<reference evidence="2" key="2">
    <citation type="submission" date="2015-06" db="UniProtKB">
        <authorList>
            <consortium name="EnsemblPlants"/>
        </authorList>
    </citation>
    <scope>IDENTIFICATION</scope>
    <source>
        <strain evidence="2">DM1-3 516 R44</strain>
    </source>
</reference>
<reference evidence="3" key="1">
    <citation type="journal article" date="2011" name="Nature">
        <title>Genome sequence and analysis of the tuber crop potato.</title>
        <authorList>
            <consortium name="The Potato Genome Sequencing Consortium"/>
        </authorList>
    </citation>
    <scope>NUCLEOTIDE SEQUENCE [LARGE SCALE GENOMIC DNA]</scope>
    <source>
        <strain evidence="3">cv. DM1-3 516 R44</strain>
    </source>
</reference>
<name>M1DS59_SOLTU</name>
<keyword evidence="3" id="KW-1185">Reference proteome</keyword>
<feature type="compositionally biased region" description="Acidic residues" evidence="1">
    <location>
        <begin position="144"/>
        <end position="158"/>
    </location>
</feature>
<feature type="region of interest" description="Disordered" evidence="1">
    <location>
        <begin position="106"/>
        <end position="158"/>
    </location>
</feature>
<dbReference type="HOGENOM" id="CLU_1456888_0_0_1"/>
<evidence type="ECO:0008006" key="4">
    <source>
        <dbReference type="Google" id="ProtNLM"/>
    </source>
</evidence>